<evidence type="ECO:0000256" key="1">
    <source>
        <dbReference type="ARBA" id="ARBA00003217"/>
    </source>
</evidence>
<evidence type="ECO:0000256" key="8">
    <source>
        <dbReference type="ARBA" id="ARBA00022801"/>
    </source>
</evidence>
<keyword evidence="7 14" id="KW-0732">Signal</keyword>
<proteinExistence type="inferred from homology"/>
<keyword evidence="11" id="KW-0961">Cell wall biogenesis/degradation</keyword>
<name>A0ABT3E2M9_9XANT</name>
<dbReference type="Gene3D" id="2.60.410.10">
    <property type="entry name" value="D-Ala-D-Ala carboxypeptidase, C-terminal domain"/>
    <property type="match status" value="1"/>
</dbReference>
<feature type="domain" description="Peptidase S11 D-Ala-D-Ala carboxypeptidase A C-terminal" evidence="15">
    <location>
        <begin position="295"/>
        <end position="385"/>
    </location>
</feature>
<comment type="caution">
    <text evidence="16">The sequence shown here is derived from an EMBL/GenBank/DDBJ whole genome shotgun (WGS) entry which is preliminary data.</text>
</comment>
<dbReference type="InterPro" id="IPR037167">
    <property type="entry name" value="Peptidase_S11_C_sf"/>
</dbReference>
<comment type="similarity">
    <text evidence="3 13">Belongs to the peptidase S11 family.</text>
</comment>
<dbReference type="SUPFAM" id="SSF56601">
    <property type="entry name" value="beta-lactamase/transpeptidase-like"/>
    <property type="match status" value="1"/>
</dbReference>
<dbReference type="PRINTS" id="PR00725">
    <property type="entry name" value="DADACBPTASE1"/>
</dbReference>
<evidence type="ECO:0000313" key="16">
    <source>
        <dbReference type="EMBL" id="MCW0401494.1"/>
    </source>
</evidence>
<dbReference type="PANTHER" id="PTHR21581:SF6">
    <property type="entry name" value="TRAFFICKING PROTEIN PARTICLE COMPLEX SUBUNIT 12"/>
    <property type="match status" value="1"/>
</dbReference>
<keyword evidence="6" id="KW-0645">Protease</keyword>
<comment type="pathway">
    <text evidence="2">Cell wall biogenesis; peptidoglycan biosynthesis.</text>
</comment>
<evidence type="ECO:0000256" key="12">
    <source>
        <dbReference type="ARBA" id="ARBA00034000"/>
    </source>
</evidence>
<evidence type="ECO:0000256" key="6">
    <source>
        <dbReference type="ARBA" id="ARBA00022670"/>
    </source>
</evidence>
<evidence type="ECO:0000259" key="15">
    <source>
        <dbReference type="SMART" id="SM00936"/>
    </source>
</evidence>
<dbReference type="RefSeq" id="WP_267082854.1">
    <property type="nucleotide sequence ID" value="NZ_CP099530.1"/>
</dbReference>
<evidence type="ECO:0000256" key="10">
    <source>
        <dbReference type="ARBA" id="ARBA00022984"/>
    </source>
</evidence>
<dbReference type="PANTHER" id="PTHR21581">
    <property type="entry name" value="D-ALANYL-D-ALANINE CARBOXYPEPTIDASE"/>
    <property type="match status" value="1"/>
</dbReference>
<keyword evidence="8 16" id="KW-0378">Hydrolase</keyword>
<evidence type="ECO:0000256" key="4">
    <source>
        <dbReference type="ARBA" id="ARBA00012448"/>
    </source>
</evidence>
<reference evidence="16 17" key="1">
    <citation type="submission" date="2022-06" db="EMBL/GenBank/DDBJ databases">
        <title>Dynamics of rice microbiomes reveals core vertical transmitted seed endophytes.</title>
        <authorList>
            <person name="Liao K."/>
            <person name="Zhang X."/>
        </authorList>
    </citation>
    <scope>NUCLEOTIDE SEQUENCE [LARGE SCALE GENOMIC DNA]</scope>
    <source>
        <strain evidence="16 17">YT10-10-1</strain>
    </source>
</reference>
<gene>
    <name evidence="16" type="ORF">NB700_004050</name>
</gene>
<dbReference type="SMART" id="SM00936">
    <property type="entry name" value="PBP5_C"/>
    <property type="match status" value="1"/>
</dbReference>
<organism evidence="16 17">
    <name type="scientific">Xanthomonas sacchari</name>
    <dbReference type="NCBI Taxonomy" id="56458"/>
    <lineage>
        <taxon>Bacteria</taxon>
        <taxon>Pseudomonadati</taxon>
        <taxon>Pseudomonadota</taxon>
        <taxon>Gammaproteobacteria</taxon>
        <taxon>Lysobacterales</taxon>
        <taxon>Lysobacteraceae</taxon>
        <taxon>Xanthomonas</taxon>
    </lineage>
</organism>
<keyword evidence="5 16" id="KW-0121">Carboxypeptidase</keyword>
<comment type="catalytic activity">
    <reaction evidence="12">
        <text>Preferential cleavage: (Ac)2-L-Lys-D-Ala-|-D-Ala. Also transpeptidation of peptidyl-alanyl moieties that are N-acyl substituents of D-alanine.</text>
        <dbReference type="EC" id="3.4.16.4"/>
    </reaction>
</comment>
<comment type="function">
    <text evidence="1">Removes C-terminal D-alanyl residues from sugar-peptide cell wall precursors.</text>
</comment>
<feature type="chain" id="PRO_5045957076" description="serine-type D-Ala-D-Ala carboxypeptidase" evidence="14">
    <location>
        <begin position="21"/>
        <end position="403"/>
    </location>
</feature>
<evidence type="ECO:0000256" key="5">
    <source>
        <dbReference type="ARBA" id="ARBA00022645"/>
    </source>
</evidence>
<dbReference type="GO" id="GO:0009002">
    <property type="term" value="F:serine-type D-Ala-D-Ala carboxypeptidase activity"/>
    <property type="evidence" value="ECO:0007669"/>
    <property type="project" value="UniProtKB-EC"/>
</dbReference>
<evidence type="ECO:0000313" key="17">
    <source>
        <dbReference type="Proteomes" id="UP001320843"/>
    </source>
</evidence>
<dbReference type="InterPro" id="IPR015956">
    <property type="entry name" value="Peniciliin-bd_prot_C_sf"/>
</dbReference>
<keyword evidence="17" id="KW-1185">Reference proteome</keyword>
<evidence type="ECO:0000256" key="3">
    <source>
        <dbReference type="ARBA" id="ARBA00007164"/>
    </source>
</evidence>
<protein>
    <recommendedName>
        <fullName evidence="4">serine-type D-Ala-D-Ala carboxypeptidase</fullName>
        <ecNumber evidence="4">3.4.16.4</ecNumber>
    </recommendedName>
</protein>
<dbReference type="InterPro" id="IPR012338">
    <property type="entry name" value="Beta-lactam/transpept-like"/>
</dbReference>
<accession>A0ABT3E2M9</accession>
<evidence type="ECO:0000256" key="14">
    <source>
        <dbReference type="SAM" id="SignalP"/>
    </source>
</evidence>
<evidence type="ECO:0000256" key="13">
    <source>
        <dbReference type="RuleBase" id="RU004016"/>
    </source>
</evidence>
<sequence length="403" mass="43742">MKFRFAVAAVATFAVGLVSAQTPGPVPAPPAAAAAAPATVAIPPAPKPAVSKSWVLMDYATGQVLAGENEHERVAPASITKVMTSYVIAAELKLGKITRDDQVMLSERAWREGGAGTDGSYSGFPVNKTARLEDMEKGMAIQSGNDAAIALAEHTAGSEEAFASLMNEYAKKIGMTGSHFVNAHGLSAEGHYTTAYDLALLGRAMVRDYPETYAYNKIKEFRVGDITQPNRNLLLWRDPSVDGIKTGHTSEAGYCLLSSAKRGDQRLIAVVMGDSSEKQRAEDSLALLNWGFRFFETHSLYEPGKQVAQQRVWKGTEKQVLLGVAQPLLVSVPRGRYNELKPSIEVPKTLEAPIKQGQQIGMVKVSLDGKVVAQAPLVALKAVDEAGFFKRLWDSFWMWWESE</sequence>
<feature type="signal peptide" evidence="14">
    <location>
        <begin position="1"/>
        <end position="20"/>
    </location>
</feature>
<dbReference type="InterPro" id="IPR018044">
    <property type="entry name" value="Peptidase_S11"/>
</dbReference>
<dbReference type="InterPro" id="IPR001967">
    <property type="entry name" value="Peptidase_S11_N"/>
</dbReference>
<dbReference type="EC" id="3.4.16.4" evidence="4"/>
<keyword evidence="9" id="KW-0133">Cell shape</keyword>
<evidence type="ECO:0000256" key="2">
    <source>
        <dbReference type="ARBA" id="ARBA00004752"/>
    </source>
</evidence>
<dbReference type="Pfam" id="PF07943">
    <property type="entry name" value="PBP5_C"/>
    <property type="match status" value="1"/>
</dbReference>
<evidence type="ECO:0000256" key="7">
    <source>
        <dbReference type="ARBA" id="ARBA00022729"/>
    </source>
</evidence>
<dbReference type="Pfam" id="PF00768">
    <property type="entry name" value="Peptidase_S11"/>
    <property type="match status" value="1"/>
</dbReference>
<keyword evidence="10" id="KW-0573">Peptidoglycan synthesis</keyword>
<dbReference type="Gene3D" id="3.40.710.10">
    <property type="entry name" value="DD-peptidase/beta-lactamase superfamily"/>
    <property type="match status" value="1"/>
</dbReference>
<evidence type="ECO:0000256" key="9">
    <source>
        <dbReference type="ARBA" id="ARBA00022960"/>
    </source>
</evidence>
<dbReference type="InterPro" id="IPR012907">
    <property type="entry name" value="Peptidase_S11_C"/>
</dbReference>
<dbReference type="EMBL" id="JANFWR010000049">
    <property type="protein sequence ID" value="MCW0401494.1"/>
    <property type="molecule type" value="Genomic_DNA"/>
</dbReference>
<dbReference type="SUPFAM" id="SSF69189">
    <property type="entry name" value="Penicillin-binding protein associated domain"/>
    <property type="match status" value="1"/>
</dbReference>
<evidence type="ECO:0000256" key="11">
    <source>
        <dbReference type="ARBA" id="ARBA00023316"/>
    </source>
</evidence>
<dbReference type="Proteomes" id="UP001320843">
    <property type="component" value="Unassembled WGS sequence"/>
</dbReference>